<name>A7GNX2_BACCN</name>
<dbReference type="HOGENOM" id="CLU_179784_0_0_9"/>
<evidence type="ECO:0008006" key="4">
    <source>
        <dbReference type="Google" id="ProtNLM"/>
    </source>
</evidence>
<protein>
    <recommendedName>
        <fullName evidence="4">Group-specific protein</fullName>
    </recommendedName>
</protein>
<feature type="transmembrane region" description="Helical" evidence="1">
    <location>
        <begin position="51"/>
        <end position="69"/>
    </location>
</feature>
<keyword evidence="1" id="KW-0472">Membrane</keyword>
<feature type="transmembrane region" description="Helical" evidence="1">
    <location>
        <begin position="12"/>
        <end position="39"/>
    </location>
</feature>
<evidence type="ECO:0000313" key="2">
    <source>
        <dbReference type="EMBL" id="ABS21830.1"/>
    </source>
</evidence>
<keyword evidence="3" id="KW-1185">Reference proteome</keyword>
<keyword evidence="1" id="KW-0812">Transmembrane</keyword>
<feature type="transmembrane region" description="Helical" evidence="1">
    <location>
        <begin position="76"/>
        <end position="99"/>
    </location>
</feature>
<evidence type="ECO:0000256" key="1">
    <source>
        <dbReference type="SAM" id="Phobius"/>
    </source>
</evidence>
<organism evidence="2 3">
    <name type="scientific">Bacillus cytotoxicus (strain DSM 22905 / CIP 110041 / 391-98 / NVH 391-98)</name>
    <dbReference type="NCBI Taxonomy" id="315749"/>
    <lineage>
        <taxon>Bacteria</taxon>
        <taxon>Bacillati</taxon>
        <taxon>Bacillota</taxon>
        <taxon>Bacilli</taxon>
        <taxon>Bacillales</taxon>
        <taxon>Bacillaceae</taxon>
        <taxon>Bacillus</taxon>
        <taxon>Bacillus cereus group</taxon>
    </lineage>
</organism>
<dbReference type="OrthoDB" id="2919468at2"/>
<dbReference type="AlphaFoldDB" id="A7GNX2"/>
<dbReference type="STRING" id="315749.Bcer98_1517"/>
<dbReference type="EMBL" id="CP000764">
    <property type="protein sequence ID" value="ABS21830.1"/>
    <property type="molecule type" value="Genomic_DNA"/>
</dbReference>
<dbReference type="GeneID" id="33896851"/>
<sequence length="104" mass="12105">MGMYWGTKRHSWLSYVSFWFSISFFLIFLVEVFIFRTLFNSSNSIARIMKYFYFIGVPLNIILSIRLLFKKNEKKTLPIISFIVSLLFASLIAVLALAATGKVF</sequence>
<gene>
    <name evidence="2" type="ordered locus">Bcer98_1517</name>
</gene>
<accession>A7GNX2</accession>
<dbReference type="Proteomes" id="UP000002300">
    <property type="component" value="Chromosome"/>
</dbReference>
<proteinExistence type="predicted"/>
<evidence type="ECO:0000313" key="3">
    <source>
        <dbReference type="Proteomes" id="UP000002300"/>
    </source>
</evidence>
<dbReference type="RefSeq" id="WP_012094004.1">
    <property type="nucleotide sequence ID" value="NC_009674.1"/>
</dbReference>
<reference evidence="2 3" key="1">
    <citation type="journal article" date="2008" name="Chem. Biol. Interact.">
        <title>Extending the Bacillus cereus group genomics to putative food-borne pathogens of different toxicity.</title>
        <authorList>
            <person name="Lapidus A."/>
            <person name="Goltsman E."/>
            <person name="Auger S."/>
            <person name="Galleron N."/>
            <person name="Segurens B."/>
            <person name="Dossat C."/>
            <person name="Land M.L."/>
            <person name="Broussolle V."/>
            <person name="Brillard J."/>
            <person name="Guinebretiere M.H."/>
            <person name="Sanchis V."/>
            <person name="Nguen-The C."/>
            <person name="Lereclus D."/>
            <person name="Richardson P."/>
            <person name="Wincker P."/>
            <person name="Weissenbach J."/>
            <person name="Ehrlich S.D."/>
            <person name="Sorokin A."/>
        </authorList>
    </citation>
    <scope>NUCLEOTIDE SEQUENCE [LARGE SCALE GENOMIC DNA]</scope>
    <source>
        <strain evidence="3">DSM 22905 / CIP 110041 / 391-98 / NVH 391-98</strain>
    </source>
</reference>
<dbReference type="KEGG" id="bcy:Bcer98_1517"/>
<keyword evidence="1" id="KW-1133">Transmembrane helix</keyword>